<organism evidence="1 2">
    <name type="scientific">Terrabacter carboxydivorans</name>
    <dbReference type="NCBI Taxonomy" id="619730"/>
    <lineage>
        <taxon>Bacteria</taxon>
        <taxon>Bacillati</taxon>
        <taxon>Actinomycetota</taxon>
        <taxon>Actinomycetes</taxon>
        <taxon>Micrococcales</taxon>
        <taxon>Intrasporangiaceae</taxon>
        <taxon>Terrabacter</taxon>
    </lineage>
</organism>
<accession>A0ABP5Z9A8</accession>
<evidence type="ECO:0000313" key="1">
    <source>
        <dbReference type="EMBL" id="GAA2494792.1"/>
    </source>
</evidence>
<dbReference type="RefSeq" id="WP_344256423.1">
    <property type="nucleotide sequence ID" value="NZ_BAAARE010000017.1"/>
</dbReference>
<proteinExistence type="predicted"/>
<sequence>MNDDDVWRQIRGTDAEKVLIAAEEAGGVLTHQQAANVVGSEWAGSMATAPLRTLGLTSPDEDYDEFRLSEHGRRLARKFRKSRIDGPERWDAVQRAVLEFIRDKRPGRAVDLVGTDEGTIDDRPLTEDEVLAEFEYLSDHGLAKSVRAWGAPDLRPEITNKGRYAIHEPNIRDYVERGLVSVSNDFSTNTNVHGGNVGAVVGGQGNTASVVQHISDDERSQTRMLVEHVLSALGDDTEDAPLRAKLEQIKADVEGPDPSKPGILAKARDALLLASATEGGRSVIQWIGQIISGLGG</sequence>
<comment type="caution">
    <text evidence="1">The sequence shown here is derived from an EMBL/GenBank/DDBJ whole genome shotgun (WGS) entry which is preliminary data.</text>
</comment>
<dbReference type="EMBL" id="BAAARE010000017">
    <property type="protein sequence ID" value="GAA2494792.1"/>
    <property type="molecule type" value="Genomic_DNA"/>
</dbReference>
<gene>
    <name evidence="1" type="ORF">GCM10009858_36080</name>
</gene>
<protein>
    <submittedName>
        <fullName evidence="1">Uncharacterized protein</fullName>
    </submittedName>
</protein>
<name>A0ABP5Z9A8_9MICO</name>
<reference evidence="2" key="1">
    <citation type="journal article" date="2019" name="Int. J. Syst. Evol. Microbiol.">
        <title>The Global Catalogue of Microorganisms (GCM) 10K type strain sequencing project: providing services to taxonomists for standard genome sequencing and annotation.</title>
        <authorList>
            <consortium name="The Broad Institute Genomics Platform"/>
            <consortium name="The Broad Institute Genome Sequencing Center for Infectious Disease"/>
            <person name="Wu L."/>
            <person name="Ma J."/>
        </authorList>
    </citation>
    <scope>NUCLEOTIDE SEQUENCE [LARGE SCALE GENOMIC DNA]</scope>
    <source>
        <strain evidence="2">JCM 16259</strain>
    </source>
</reference>
<evidence type="ECO:0000313" key="2">
    <source>
        <dbReference type="Proteomes" id="UP001500730"/>
    </source>
</evidence>
<keyword evidence="2" id="KW-1185">Reference proteome</keyword>
<dbReference type="Proteomes" id="UP001500730">
    <property type="component" value="Unassembled WGS sequence"/>
</dbReference>